<evidence type="ECO:0000313" key="1">
    <source>
        <dbReference type="EMBL" id="QLL73767.1"/>
    </source>
</evidence>
<organism evidence="1 2">
    <name type="scientific">Lactobacillus crispatus</name>
    <dbReference type="NCBI Taxonomy" id="47770"/>
    <lineage>
        <taxon>Bacteria</taxon>
        <taxon>Bacillati</taxon>
        <taxon>Bacillota</taxon>
        <taxon>Bacilli</taxon>
        <taxon>Lactobacillales</taxon>
        <taxon>Lactobacillaceae</taxon>
        <taxon>Lactobacillus</taxon>
    </lineage>
</organism>
<evidence type="ECO:0000313" key="2">
    <source>
        <dbReference type="Proteomes" id="UP000510660"/>
    </source>
</evidence>
<protein>
    <submittedName>
        <fullName evidence="1">Uncharacterized protein</fullName>
    </submittedName>
</protein>
<dbReference type="Proteomes" id="UP000510660">
    <property type="component" value="Chromosome"/>
</dbReference>
<reference evidence="1 2" key="1">
    <citation type="submission" date="2020-01" db="EMBL/GenBank/DDBJ databases">
        <title>Complete and circular genome sequences of six lactobacillus isolates from horses.</title>
        <authorList>
            <person name="Hassan H.M."/>
        </authorList>
    </citation>
    <scope>NUCLEOTIDE SEQUENCE [LARGE SCALE GENOMIC DNA]</scope>
    <source>
        <strain evidence="1 2">1D</strain>
    </source>
</reference>
<proteinExistence type="predicted"/>
<name>A0A7H9E8S0_9LACO</name>
<dbReference type="AlphaFoldDB" id="A0A7H9E8S0"/>
<dbReference type="EMBL" id="CP047415">
    <property type="protein sequence ID" value="QLL73767.1"/>
    <property type="molecule type" value="Genomic_DNA"/>
</dbReference>
<gene>
    <name evidence="1" type="ORF">GTO85_04985</name>
</gene>
<sequence>MLHGMDAGELTAHVGNGHYIYTFSTTDHQENDFTSGGSIGVYTLTKTKQGWHLGRISGDIRGDFTGNTPDTVAIGKSKKYKSGAVDFKSLNELKSSSMNMLPESYNKVAKAMSDYRARKKK</sequence>
<dbReference type="RefSeq" id="WP_180862017.1">
    <property type="nucleotide sequence ID" value="NZ_CP047415.1"/>
</dbReference>
<accession>A0A7H9E8S0</accession>